<dbReference type="STRING" id="536979.SAMN04488055_0662"/>
<dbReference type="InterPro" id="IPR011008">
    <property type="entry name" value="Dimeric_a/b-barrel"/>
</dbReference>
<evidence type="ECO:0000259" key="2">
    <source>
        <dbReference type="Pfam" id="PF03795"/>
    </source>
</evidence>
<dbReference type="SUPFAM" id="SSF54909">
    <property type="entry name" value="Dimeric alpha+beta barrel"/>
    <property type="match status" value="1"/>
</dbReference>
<evidence type="ECO:0000313" key="4">
    <source>
        <dbReference type="Proteomes" id="UP000185003"/>
    </source>
</evidence>
<accession>A0A1N6DE66</accession>
<dbReference type="PANTHER" id="PTHR35174">
    <property type="entry name" value="BLL7171 PROTEIN-RELATED"/>
    <property type="match status" value="1"/>
</dbReference>
<proteinExistence type="inferred from homology"/>
<organism evidence="3 4">
    <name type="scientific">Chitinophaga niabensis</name>
    <dbReference type="NCBI Taxonomy" id="536979"/>
    <lineage>
        <taxon>Bacteria</taxon>
        <taxon>Pseudomonadati</taxon>
        <taxon>Bacteroidota</taxon>
        <taxon>Chitinophagia</taxon>
        <taxon>Chitinophagales</taxon>
        <taxon>Chitinophagaceae</taxon>
        <taxon>Chitinophaga</taxon>
    </lineage>
</organism>
<gene>
    <name evidence="3" type="ORF">SAMN04488055_0662</name>
</gene>
<keyword evidence="4" id="KW-1185">Reference proteome</keyword>
<dbReference type="RefSeq" id="WP_074237819.1">
    <property type="nucleotide sequence ID" value="NZ_FSRA01000001.1"/>
</dbReference>
<dbReference type="Gene3D" id="3.30.70.1060">
    <property type="entry name" value="Dimeric alpha+beta barrel"/>
    <property type="match status" value="1"/>
</dbReference>
<feature type="domain" description="YCII-related" evidence="2">
    <location>
        <begin position="48"/>
        <end position="106"/>
    </location>
</feature>
<name>A0A1N6DE66_9BACT</name>
<reference evidence="3 4" key="1">
    <citation type="submission" date="2016-11" db="EMBL/GenBank/DDBJ databases">
        <authorList>
            <person name="Jaros S."/>
            <person name="Januszkiewicz K."/>
            <person name="Wedrychowicz H."/>
        </authorList>
    </citation>
    <scope>NUCLEOTIDE SEQUENCE [LARGE SCALE GENOMIC DNA]</scope>
    <source>
        <strain evidence="3 4">DSM 24787</strain>
    </source>
</reference>
<dbReference type="PANTHER" id="PTHR35174:SF3">
    <property type="entry name" value="BLL7171 PROTEIN"/>
    <property type="match status" value="1"/>
</dbReference>
<dbReference type="AlphaFoldDB" id="A0A1N6DE66"/>
<protein>
    <submittedName>
        <fullName evidence="3">Uncharacterized conserved protein</fullName>
    </submittedName>
</protein>
<dbReference type="InterPro" id="IPR005545">
    <property type="entry name" value="YCII"/>
</dbReference>
<evidence type="ECO:0000313" key="3">
    <source>
        <dbReference type="EMBL" id="SIN69119.1"/>
    </source>
</evidence>
<sequence length="107" mass="11742">MKEFVFIFRNTVDPDQKPSPEQLQAKMNWLGSIAAQNKLADKGNTLSLSLAKTVQSDIVSDGPYTEIKEFILGYMIVKTATMEDAVELAKTNPIIKAGGVVEIRAVL</sequence>
<evidence type="ECO:0000256" key="1">
    <source>
        <dbReference type="ARBA" id="ARBA00007689"/>
    </source>
</evidence>
<dbReference type="EMBL" id="FSRA01000001">
    <property type="protein sequence ID" value="SIN69119.1"/>
    <property type="molecule type" value="Genomic_DNA"/>
</dbReference>
<dbReference type="Pfam" id="PF03795">
    <property type="entry name" value="YCII"/>
    <property type="match status" value="1"/>
</dbReference>
<comment type="similarity">
    <text evidence="1">Belongs to the YciI family.</text>
</comment>
<dbReference type="OrthoDB" id="7782105at2"/>
<dbReference type="Proteomes" id="UP000185003">
    <property type="component" value="Unassembled WGS sequence"/>
</dbReference>